<dbReference type="Gene3D" id="3.30.565.10">
    <property type="entry name" value="Histidine kinase-like ATPase, C-terminal domain"/>
    <property type="match status" value="1"/>
</dbReference>
<keyword evidence="6" id="KW-1185">Reference proteome</keyword>
<dbReference type="SUPFAM" id="SSF55874">
    <property type="entry name" value="ATPase domain of HSP90 chaperone/DNA topoisomerase II/histidine kinase"/>
    <property type="match status" value="1"/>
</dbReference>
<name>A0A5J4NM14_9TREM</name>
<dbReference type="GO" id="GO:0016887">
    <property type="term" value="F:ATP hydrolysis activity"/>
    <property type="evidence" value="ECO:0007669"/>
    <property type="project" value="InterPro"/>
</dbReference>
<organism evidence="5 6">
    <name type="scientific">Paragonimus westermani</name>
    <dbReference type="NCBI Taxonomy" id="34504"/>
    <lineage>
        <taxon>Eukaryota</taxon>
        <taxon>Metazoa</taxon>
        <taxon>Spiralia</taxon>
        <taxon>Lophotrochozoa</taxon>
        <taxon>Platyhelminthes</taxon>
        <taxon>Trematoda</taxon>
        <taxon>Digenea</taxon>
        <taxon>Plagiorchiida</taxon>
        <taxon>Troglotremata</taxon>
        <taxon>Troglotrematidae</taxon>
        <taxon>Paragonimus</taxon>
    </lineage>
</organism>
<dbReference type="GO" id="GO:0140662">
    <property type="term" value="F:ATP-dependent protein folding chaperone"/>
    <property type="evidence" value="ECO:0007669"/>
    <property type="project" value="InterPro"/>
</dbReference>
<proteinExistence type="inferred from homology"/>
<evidence type="ECO:0000256" key="1">
    <source>
        <dbReference type="ARBA" id="ARBA00008239"/>
    </source>
</evidence>
<dbReference type="AlphaFoldDB" id="A0A5J4NM14"/>
<evidence type="ECO:0000256" key="4">
    <source>
        <dbReference type="ARBA" id="ARBA00023186"/>
    </source>
</evidence>
<keyword evidence="3" id="KW-0067">ATP-binding</keyword>
<dbReference type="GO" id="GO:0005524">
    <property type="term" value="F:ATP binding"/>
    <property type="evidence" value="ECO:0007669"/>
    <property type="project" value="UniProtKB-KW"/>
</dbReference>
<protein>
    <submittedName>
        <fullName evidence="5">Uncharacterized protein</fullName>
    </submittedName>
</protein>
<gene>
    <name evidence="5" type="ORF">DEA37_0008889</name>
</gene>
<dbReference type="Proteomes" id="UP000324629">
    <property type="component" value="Unassembled WGS sequence"/>
</dbReference>
<evidence type="ECO:0000313" key="6">
    <source>
        <dbReference type="Proteomes" id="UP000324629"/>
    </source>
</evidence>
<accession>A0A5J4NM14</accession>
<dbReference type="GO" id="GO:0051082">
    <property type="term" value="F:unfolded protein binding"/>
    <property type="evidence" value="ECO:0007669"/>
    <property type="project" value="InterPro"/>
</dbReference>
<keyword evidence="2" id="KW-0547">Nucleotide-binding</keyword>
<sequence length="61" mass="7026">MSLIINIFYSNEEIFLRELISNASDALDKVRYKSLTNPSVLDSCKELCIKLIPYQENSTLQ</sequence>
<evidence type="ECO:0000256" key="2">
    <source>
        <dbReference type="ARBA" id="ARBA00022741"/>
    </source>
</evidence>
<dbReference type="PANTHER" id="PTHR11528">
    <property type="entry name" value="HEAT SHOCK PROTEIN 90 FAMILY MEMBER"/>
    <property type="match status" value="1"/>
</dbReference>
<keyword evidence="4" id="KW-0143">Chaperone</keyword>
<dbReference type="InterPro" id="IPR036890">
    <property type="entry name" value="HATPase_C_sf"/>
</dbReference>
<evidence type="ECO:0000256" key="3">
    <source>
        <dbReference type="ARBA" id="ARBA00022840"/>
    </source>
</evidence>
<reference evidence="5 6" key="1">
    <citation type="journal article" date="2019" name="Gigascience">
        <title>Whole-genome sequence of the oriental lung fluke Paragonimus westermani.</title>
        <authorList>
            <person name="Oey H."/>
            <person name="Zakrzewski M."/>
            <person name="Narain K."/>
            <person name="Devi K.R."/>
            <person name="Agatsuma T."/>
            <person name="Nawaratna S."/>
            <person name="Gobert G.N."/>
            <person name="Jones M.K."/>
            <person name="Ragan M.A."/>
            <person name="McManus D.P."/>
            <person name="Krause L."/>
        </authorList>
    </citation>
    <scope>NUCLEOTIDE SEQUENCE [LARGE SCALE GENOMIC DNA]</scope>
    <source>
        <strain evidence="5 6">IND2009</strain>
    </source>
</reference>
<dbReference type="InterPro" id="IPR001404">
    <property type="entry name" value="Hsp90_fam"/>
</dbReference>
<evidence type="ECO:0000313" key="5">
    <source>
        <dbReference type="EMBL" id="KAA3676068.1"/>
    </source>
</evidence>
<comment type="caution">
    <text evidence="5">The sequence shown here is derived from an EMBL/GenBank/DDBJ whole genome shotgun (WGS) entry which is preliminary data.</text>
</comment>
<comment type="similarity">
    <text evidence="1">Belongs to the heat shock protein 90 family.</text>
</comment>
<dbReference type="EMBL" id="QNGE01002165">
    <property type="protein sequence ID" value="KAA3676068.1"/>
    <property type="molecule type" value="Genomic_DNA"/>
</dbReference>